<proteinExistence type="predicted"/>
<sequence>MPSSPHKICSASPHFAAAASSSIPLEQGGVPSVVSEDDEDIDQLAFTLDIPSHPQLDFFEKVFNTGKSLASYSQDDPLWSLLSSIVVPCTNCLKAPDTCVDLAYSRRFLEIHGTPAQKASWAIPVDLWRRYDALLHQQTSSTTALMELDMLDEGNALDRDTQEMSRFIDTQQQETAAASSPSGPGEATSSDSRGKTSQKRHCHFSSRLSFPTKPVADTNLSMLPTSLDPVVIDDSILPRVSQNQSCLIPVASNQPGSVQGPTDLVHLAAIAEQWAGADRAPLGSIKGIRQDLLPFPEEGFYDVSLPPVSELEGELTRMREDLRRVATFAHRLYRSSPGSALQHHNRHLGGLIEAMIALLWQGLDWTEPNLIVQNFQLVLEYLQAARGIHGELHV</sequence>
<evidence type="ECO:0000256" key="1">
    <source>
        <dbReference type="SAM" id="MobiDB-lite"/>
    </source>
</evidence>
<evidence type="ECO:0000313" key="2">
    <source>
        <dbReference type="EMBL" id="KAJ4465461.1"/>
    </source>
</evidence>
<gene>
    <name evidence="2" type="ORF">C8R41DRAFT_926529</name>
</gene>
<protein>
    <submittedName>
        <fullName evidence="2">Uncharacterized protein</fullName>
    </submittedName>
</protein>
<keyword evidence="3" id="KW-1185">Reference proteome</keyword>
<feature type="compositionally biased region" description="Low complexity" evidence="1">
    <location>
        <begin position="174"/>
        <end position="190"/>
    </location>
</feature>
<organism evidence="2 3">
    <name type="scientific">Lentinula lateritia</name>
    <dbReference type="NCBI Taxonomy" id="40482"/>
    <lineage>
        <taxon>Eukaryota</taxon>
        <taxon>Fungi</taxon>
        <taxon>Dikarya</taxon>
        <taxon>Basidiomycota</taxon>
        <taxon>Agaricomycotina</taxon>
        <taxon>Agaricomycetes</taxon>
        <taxon>Agaricomycetidae</taxon>
        <taxon>Agaricales</taxon>
        <taxon>Marasmiineae</taxon>
        <taxon>Omphalotaceae</taxon>
        <taxon>Lentinula</taxon>
    </lineage>
</organism>
<name>A0ABQ8UY01_9AGAR</name>
<dbReference type="EMBL" id="JANVFT010000126">
    <property type="protein sequence ID" value="KAJ4465461.1"/>
    <property type="molecule type" value="Genomic_DNA"/>
</dbReference>
<evidence type="ECO:0000313" key="3">
    <source>
        <dbReference type="Proteomes" id="UP001150217"/>
    </source>
</evidence>
<reference evidence="2" key="1">
    <citation type="submission" date="2022-08" db="EMBL/GenBank/DDBJ databases">
        <title>A Global Phylogenomic Analysis of the Shiitake Genus Lentinula.</title>
        <authorList>
            <consortium name="DOE Joint Genome Institute"/>
            <person name="Sierra-Patev S."/>
            <person name="Min B."/>
            <person name="Naranjo-Ortiz M."/>
            <person name="Looney B."/>
            <person name="Konkel Z."/>
            <person name="Slot J.C."/>
            <person name="Sakamoto Y."/>
            <person name="Steenwyk J.L."/>
            <person name="Rokas A."/>
            <person name="Carro J."/>
            <person name="Camarero S."/>
            <person name="Ferreira P."/>
            <person name="Molpeceres G."/>
            <person name="Ruiz-Duenas F.J."/>
            <person name="Serrano A."/>
            <person name="Henrissat B."/>
            <person name="Drula E."/>
            <person name="Hughes K.W."/>
            <person name="Mata J.L."/>
            <person name="Ishikawa N.K."/>
            <person name="Vargas-Isla R."/>
            <person name="Ushijima S."/>
            <person name="Smith C.A."/>
            <person name="Ahrendt S."/>
            <person name="Andreopoulos W."/>
            <person name="He G."/>
            <person name="Labutti K."/>
            <person name="Lipzen A."/>
            <person name="Ng V."/>
            <person name="Riley R."/>
            <person name="Sandor L."/>
            <person name="Barry K."/>
            <person name="Martinez A.T."/>
            <person name="Xiao Y."/>
            <person name="Gibbons J.G."/>
            <person name="Terashima K."/>
            <person name="Grigoriev I.V."/>
            <person name="Hibbett D.S."/>
        </authorList>
    </citation>
    <scope>NUCLEOTIDE SEQUENCE</scope>
    <source>
        <strain evidence="2">RHP3577 ss4</strain>
    </source>
</reference>
<accession>A0ABQ8UY01</accession>
<dbReference type="Proteomes" id="UP001150217">
    <property type="component" value="Unassembled WGS sequence"/>
</dbReference>
<comment type="caution">
    <text evidence="2">The sequence shown here is derived from an EMBL/GenBank/DDBJ whole genome shotgun (WGS) entry which is preliminary data.</text>
</comment>
<feature type="region of interest" description="Disordered" evidence="1">
    <location>
        <begin position="170"/>
        <end position="203"/>
    </location>
</feature>